<proteinExistence type="predicted"/>
<dbReference type="GO" id="GO:0004930">
    <property type="term" value="F:G protein-coupled receptor activity"/>
    <property type="evidence" value="ECO:0007669"/>
    <property type="project" value="UniProtKB-KW"/>
</dbReference>
<evidence type="ECO:0000256" key="9">
    <source>
        <dbReference type="SAM" id="Phobius"/>
    </source>
</evidence>
<dbReference type="RefSeq" id="XP_022087700.1">
    <property type="nucleotide sequence ID" value="XM_022232008.1"/>
</dbReference>
<feature type="transmembrane region" description="Helical" evidence="9">
    <location>
        <begin position="383"/>
        <end position="402"/>
    </location>
</feature>
<dbReference type="GO" id="GO:0016020">
    <property type="term" value="C:membrane"/>
    <property type="evidence" value="ECO:0007669"/>
    <property type="project" value="UniProtKB-SubCell"/>
</dbReference>
<dbReference type="Pfam" id="PF00001">
    <property type="entry name" value="7tm_1"/>
    <property type="match status" value="1"/>
</dbReference>
<keyword evidence="3 9" id="KW-1133">Transmembrane helix</keyword>
<dbReference type="SUPFAM" id="SSF81321">
    <property type="entry name" value="Family A G protein-coupled receptor-like"/>
    <property type="match status" value="1"/>
</dbReference>
<feature type="compositionally biased region" description="Polar residues" evidence="8">
    <location>
        <begin position="234"/>
        <end position="243"/>
    </location>
</feature>
<name>A0A8B7Y5S4_ACAPL</name>
<keyword evidence="4" id="KW-0297">G-protein coupled receptor</keyword>
<evidence type="ECO:0000313" key="12">
    <source>
        <dbReference type="RefSeq" id="XP_022087700.1"/>
    </source>
</evidence>
<reference evidence="12" key="1">
    <citation type="submission" date="2025-08" db="UniProtKB">
        <authorList>
            <consortium name="RefSeq"/>
        </authorList>
    </citation>
    <scope>IDENTIFICATION</scope>
</reference>
<evidence type="ECO:0000256" key="6">
    <source>
        <dbReference type="ARBA" id="ARBA00023170"/>
    </source>
</evidence>
<feature type="transmembrane region" description="Helical" evidence="9">
    <location>
        <begin position="43"/>
        <end position="67"/>
    </location>
</feature>
<feature type="transmembrane region" description="Helical" evidence="9">
    <location>
        <begin position="123"/>
        <end position="144"/>
    </location>
</feature>
<dbReference type="CDD" id="cd00637">
    <property type="entry name" value="7tm_classA_rhodopsin-like"/>
    <property type="match status" value="1"/>
</dbReference>
<evidence type="ECO:0000313" key="11">
    <source>
        <dbReference type="Proteomes" id="UP000694845"/>
    </source>
</evidence>
<dbReference type="Proteomes" id="UP000694845">
    <property type="component" value="Unplaced"/>
</dbReference>
<dbReference type="InterPro" id="IPR000276">
    <property type="entry name" value="GPCR_Rhodpsn"/>
</dbReference>
<evidence type="ECO:0000256" key="5">
    <source>
        <dbReference type="ARBA" id="ARBA00023136"/>
    </source>
</evidence>
<feature type="region of interest" description="Disordered" evidence="8">
    <location>
        <begin position="293"/>
        <end position="331"/>
    </location>
</feature>
<dbReference type="KEGG" id="aplc:110977687"/>
<dbReference type="PROSITE" id="PS50262">
    <property type="entry name" value="G_PROTEIN_RECEP_F1_2"/>
    <property type="match status" value="1"/>
</dbReference>
<sequence>MYLDSVWWFRVILESVVVIIGIPGNLLIIQVYTAKKNKVTPHIFIIGLTWADVSVCLLRIITLVQLFPPLDTLRSSNEFFCRVQPSIDAWPKYTSILLTSAVAVDRYLAICRPHGRRLTVRRARHVVLGCFAVSVLVTLSYLFTYGVVTLEDGSQACLFILPSAVISAQFIILMISFVASVILIVVLYIKIYRTVNRMAKVRPGNKVRREARQPTCRPSQDDSTAIAEGITPKQLKTLTSGTNREIPKVKPAYDPEDRRSPPQPEQGNPRHKGVTKLAWTGDQQEMKELPILDPLPKTTAPSTSALNATRDNPSSTVPGAHSTAADETNRPTAQTFHKRTTLMLLLSTVVFVVTLLPLCIILTLYPLIVPFLQNQTVRFCVNVASYLNVINNAANPILFSYVNRKFREEMKRSLRKLCCQGCRFRN</sequence>
<organism evidence="11 12">
    <name type="scientific">Acanthaster planci</name>
    <name type="common">Crown-of-thorns starfish</name>
    <dbReference type="NCBI Taxonomy" id="133434"/>
    <lineage>
        <taxon>Eukaryota</taxon>
        <taxon>Metazoa</taxon>
        <taxon>Echinodermata</taxon>
        <taxon>Eleutherozoa</taxon>
        <taxon>Asterozoa</taxon>
        <taxon>Asteroidea</taxon>
        <taxon>Valvatacea</taxon>
        <taxon>Valvatida</taxon>
        <taxon>Acanthasteridae</taxon>
        <taxon>Acanthaster</taxon>
    </lineage>
</organism>
<dbReference type="PRINTS" id="PR00237">
    <property type="entry name" value="GPCRRHODOPSN"/>
</dbReference>
<dbReference type="InterPro" id="IPR017452">
    <property type="entry name" value="GPCR_Rhodpsn_7TM"/>
</dbReference>
<dbReference type="OrthoDB" id="6052219at2759"/>
<dbReference type="GeneID" id="110977687"/>
<evidence type="ECO:0000256" key="8">
    <source>
        <dbReference type="SAM" id="MobiDB-lite"/>
    </source>
</evidence>
<feature type="transmembrane region" description="Helical" evidence="9">
    <location>
        <begin position="6"/>
        <end position="31"/>
    </location>
</feature>
<dbReference type="AlphaFoldDB" id="A0A8B7Y5S4"/>
<protein>
    <submittedName>
        <fullName evidence="12">Orexin receptor type 1-like</fullName>
    </submittedName>
</protein>
<feature type="transmembrane region" description="Helical" evidence="9">
    <location>
        <begin position="342"/>
        <end position="368"/>
    </location>
</feature>
<feature type="compositionally biased region" description="Polar residues" evidence="8">
    <location>
        <begin position="299"/>
        <end position="317"/>
    </location>
</feature>
<feature type="region of interest" description="Disordered" evidence="8">
    <location>
        <begin position="205"/>
        <end position="273"/>
    </location>
</feature>
<evidence type="ECO:0000259" key="10">
    <source>
        <dbReference type="PROSITE" id="PS50262"/>
    </source>
</evidence>
<dbReference type="OMA" id="YECADIS"/>
<evidence type="ECO:0000256" key="7">
    <source>
        <dbReference type="ARBA" id="ARBA00023224"/>
    </source>
</evidence>
<evidence type="ECO:0000256" key="2">
    <source>
        <dbReference type="ARBA" id="ARBA00022692"/>
    </source>
</evidence>
<evidence type="ECO:0000256" key="3">
    <source>
        <dbReference type="ARBA" id="ARBA00022989"/>
    </source>
</evidence>
<keyword evidence="6" id="KW-0675">Receptor</keyword>
<dbReference type="PANTHER" id="PTHR24238">
    <property type="entry name" value="G-PROTEIN COUPLED RECEPTOR"/>
    <property type="match status" value="1"/>
</dbReference>
<feature type="transmembrane region" description="Helical" evidence="9">
    <location>
        <begin position="164"/>
        <end position="189"/>
    </location>
</feature>
<comment type="subcellular location">
    <subcellularLocation>
        <location evidence="1">Membrane</location>
        <topology evidence="1">Multi-pass membrane protein</topology>
    </subcellularLocation>
</comment>
<keyword evidence="11" id="KW-1185">Reference proteome</keyword>
<dbReference type="Gene3D" id="1.20.1070.10">
    <property type="entry name" value="Rhodopsin 7-helix transmembrane proteins"/>
    <property type="match status" value="1"/>
</dbReference>
<accession>A0A8B7Y5S4</accession>
<feature type="domain" description="G-protein coupled receptors family 1 profile" evidence="10">
    <location>
        <begin position="24"/>
        <end position="399"/>
    </location>
</feature>
<keyword evidence="2 9" id="KW-0812">Transmembrane</keyword>
<feature type="compositionally biased region" description="Basic and acidic residues" evidence="8">
    <location>
        <begin position="245"/>
        <end position="260"/>
    </location>
</feature>
<keyword evidence="7" id="KW-0807">Transducer</keyword>
<gene>
    <name evidence="12" type="primary">LOC110977687</name>
</gene>
<evidence type="ECO:0000256" key="4">
    <source>
        <dbReference type="ARBA" id="ARBA00023040"/>
    </source>
</evidence>
<keyword evidence="5 9" id="KW-0472">Membrane</keyword>
<dbReference type="PANTHER" id="PTHR24238:SF47">
    <property type="entry name" value="ECDYSTEROIDS_DOPAMINE RECEPTOR-RELATED"/>
    <property type="match status" value="1"/>
</dbReference>
<evidence type="ECO:0000256" key="1">
    <source>
        <dbReference type="ARBA" id="ARBA00004141"/>
    </source>
</evidence>